<name>A0A438C6M3_VITVI</name>
<dbReference type="AlphaFoldDB" id="A0A438C6M3"/>
<evidence type="ECO:0000313" key="1">
    <source>
        <dbReference type="EMBL" id="RVW18891.1"/>
    </source>
</evidence>
<sequence length="190" mass="19832">MECPSSTIQVSLRLGAGAALAFGSLLPEVLQLQFGALELALEAPELFPWGAGEWYTGNGIGVASGEGIGEGTGDDSGICNRSQPWFSSSMADPPDLVKYHLAGGFGGAGFTEGGFGLDGEGFGAGSGTEPGLGSFCRLLLRFEGDEDFAPRVRAILGYRSLVGAAKQRRRPEKRTAWLGEEDEGAARMVL</sequence>
<organism evidence="1 2">
    <name type="scientific">Vitis vinifera</name>
    <name type="common">Grape</name>
    <dbReference type="NCBI Taxonomy" id="29760"/>
    <lineage>
        <taxon>Eukaryota</taxon>
        <taxon>Viridiplantae</taxon>
        <taxon>Streptophyta</taxon>
        <taxon>Embryophyta</taxon>
        <taxon>Tracheophyta</taxon>
        <taxon>Spermatophyta</taxon>
        <taxon>Magnoliopsida</taxon>
        <taxon>eudicotyledons</taxon>
        <taxon>Gunneridae</taxon>
        <taxon>Pentapetalae</taxon>
        <taxon>rosids</taxon>
        <taxon>Vitales</taxon>
        <taxon>Vitaceae</taxon>
        <taxon>Viteae</taxon>
        <taxon>Vitis</taxon>
    </lineage>
</organism>
<dbReference type="EMBL" id="QGNW01002509">
    <property type="protein sequence ID" value="RVW18891.1"/>
    <property type="molecule type" value="Genomic_DNA"/>
</dbReference>
<reference evidence="1 2" key="1">
    <citation type="journal article" date="2018" name="PLoS Genet.">
        <title>Population sequencing reveals clonal diversity and ancestral inbreeding in the grapevine cultivar Chardonnay.</title>
        <authorList>
            <person name="Roach M.J."/>
            <person name="Johnson D.L."/>
            <person name="Bohlmann J."/>
            <person name="van Vuuren H.J."/>
            <person name="Jones S.J."/>
            <person name="Pretorius I.S."/>
            <person name="Schmidt S.A."/>
            <person name="Borneman A.R."/>
        </authorList>
    </citation>
    <scope>NUCLEOTIDE SEQUENCE [LARGE SCALE GENOMIC DNA]</scope>
    <source>
        <strain evidence="2">cv. Chardonnay</strain>
        <tissue evidence="1">Leaf</tissue>
    </source>
</reference>
<evidence type="ECO:0000313" key="2">
    <source>
        <dbReference type="Proteomes" id="UP000288805"/>
    </source>
</evidence>
<comment type="caution">
    <text evidence="1">The sequence shown here is derived from an EMBL/GenBank/DDBJ whole genome shotgun (WGS) entry which is preliminary data.</text>
</comment>
<protein>
    <submittedName>
        <fullName evidence="1">Uncharacterized protein</fullName>
    </submittedName>
</protein>
<proteinExistence type="predicted"/>
<gene>
    <name evidence="1" type="ORF">CK203_103867</name>
</gene>
<accession>A0A438C6M3</accession>
<dbReference type="Proteomes" id="UP000288805">
    <property type="component" value="Unassembled WGS sequence"/>
</dbReference>